<feature type="region of interest" description="Disordered" evidence="5">
    <location>
        <begin position="16"/>
        <end position="37"/>
    </location>
</feature>
<organism evidence="8 9">
    <name type="scientific">Dactylosporangium cerinum</name>
    <dbReference type="NCBI Taxonomy" id="1434730"/>
    <lineage>
        <taxon>Bacteria</taxon>
        <taxon>Bacillati</taxon>
        <taxon>Actinomycetota</taxon>
        <taxon>Actinomycetes</taxon>
        <taxon>Micromonosporales</taxon>
        <taxon>Micromonosporaceae</taxon>
        <taxon>Dactylosporangium</taxon>
    </lineage>
</organism>
<dbReference type="PROSITE" id="PS51898">
    <property type="entry name" value="TYR_RECOMBINASE"/>
    <property type="match status" value="1"/>
</dbReference>
<proteinExistence type="predicted"/>
<evidence type="ECO:0000259" key="7">
    <source>
        <dbReference type="PROSITE" id="PS51900"/>
    </source>
</evidence>
<sequence>MKGTTFKRCGCRSTDTRRRLGQSCPKLRRPDGGWSRNHGQWHFQIELPARADGTRRPLRHGTYPTQTAADDVLDQIRAALAVPDPTDPHTTVKTGDLIEAAVDTGAPIPTPDQLRRALHLDITPDQLPTVADYLTTWLAGRRTIKQGTARNYESHIRLHLNPYLGHLRIDRLRPTHIDAMYDAIDERNSVIATLRASRDSAVRDRVKGQRVVSAATQHRIHATLRKALNDAMRRHRYIDTNPTLMVELPPVRAPKPTLWTNQRVRTWRDTGKVPSPVMIWTPEQTGRFLDHTHAANDRLYALYHLVTFTGLRRGEACGLHWDDLDLDAHTLTVRWQIVQLGWATSFDTPKTRDSEAAVALDAETVAVLRAHRARQDRDRLAKGPAWPRTGLVFTTPTGEQLHPADVTDHFRHLGAQAGLPPIRLHDLRHGTATLALAAGVPMKVISKGLRHSSPHFTAKHYGDVLPELSHAAAEATAAIVPRRGTNNATTRTA</sequence>
<dbReference type="RefSeq" id="WP_380125999.1">
    <property type="nucleotide sequence ID" value="NZ_JBHSIU010000071.1"/>
</dbReference>
<evidence type="ECO:0000256" key="2">
    <source>
        <dbReference type="ARBA" id="ARBA00023125"/>
    </source>
</evidence>
<evidence type="ECO:0000259" key="6">
    <source>
        <dbReference type="PROSITE" id="PS51898"/>
    </source>
</evidence>
<evidence type="ECO:0000256" key="1">
    <source>
        <dbReference type="ARBA" id="ARBA00022908"/>
    </source>
</evidence>
<dbReference type="PANTHER" id="PTHR30349">
    <property type="entry name" value="PHAGE INTEGRASE-RELATED"/>
    <property type="match status" value="1"/>
</dbReference>
<keyword evidence="3" id="KW-0233">DNA recombination</keyword>
<dbReference type="InterPro" id="IPR002104">
    <property type="entry name" value="Integrase_catalytic"/>
</dbReference>
<dbReference type="InterPro" id="IPR004107">
    <property type="entry name" value="Integrase_SAM-like_N"/>
</dbReference>
<dbReference type="Proteomes" id="UP001595912">
    <property type="component" value="Unassembled WGS sequence"/>
</dbReference>
<evidence type="ECO:0000256" key="4">
    <source>
        <dbReference type="PROSITE-ProRule" id="PRU01248"/>
    </source>
</evidence>
<evidence type="ECO:0000256" key="3">
    <source>
        <dbReference type="ARBA" id="ARBA00023172"/>
    </source>
</evidence>
<gene>
    <name evidence="8" type="ORF">ACFPIJ_46960</name>
</gene>
<dbReference type="InterPro" id="IPR050090">
    <property type="entry name" value="Tyrosine_recombinase_XerCD"/>
</dbReference>
<accession>A0ABV9WBL0</accession>
<reference evidence="9" key="1">
    <citation type="journal article" date="2019" name="Int. J. Syst. Evol. Microbiol.">
        <title>The Global Catalogue of Microorganisms (GCM) 10K type strain sequencing project: providing services to taxonomists for standard genome sequencing and annotation.</title>
        <authorList>
            <consortium name="The Broad Institute Genomics Platform"/>
            <consortium name="The Broad Institute Genome Sequencing Center for Infectious Disease"/>
            <person name="Wu L."/>
            <person name="Ma J."/>
        </authorList>
    </citation>
    <scope>NUCLEOTIDE SEQUENCE [LARGE SCALE GENOMIC DNA]</scope>
    <source>
        <strain evidence="9">CGMCC 4.7152</strain>
    </source>
</reference>
<keyword evidence="2 4" id="KW-0238">DNA-binding</keyword>
<dbReference type="Pfam" id="PF00589">
    <property type="entry name" value="Phage_integrase"/>
    <property type="match status" value="1"/>
</dbReference>
<feature type="domain" description="Core-binding (CB)" evidence="7">
    <location>
        <begin position="125"/>
        <end position="232"/>
    </location>
</feature>
<dbReference type="InterPro" id="IPR013762">
    <property type="entry name" value="Integrase-like_cat_sf"/>
</dbReference>
<evidence type="ECO:0000256" key="5">
    <source>
        <dbReference type="SAM" id="MobiDB-lite"/>
    </source>
</evidence>
<dbReference type="InterPro" id="IPR011010">
    <property type="entry name" value="DNA_brk_join_enz"/>
</dbReference>
<name>A0ABV9WBL0_9ACTN</name>
<dbReference type="PANTHER" id="PTHR30349:SF91">
    <property type="entry name" value="INTA PROTEIN"/>
    <property type="match status" value="1"/>
</dbReference>
<evidence type="ECO:0000313" key="9">
    <source>
        <dbReference type="Proteomes" id="UP001595912"/>
    </source>
</evidence>
<dbReference type="EMBL" id="JBHSIU010000071">
    <property type="protein sequence ID" value="MFC5005360.1"/>
    <property type="molecule type" value="Genomic_DNA"/>
</dbReference>
<evidence type="ECO:0000313" key="8">
    <source>
        <dbReference type="EMBL" id="MFC5005360.1"/>
    </source>
</evidence>
<dbReference type="Pfam" id="PF14659">
    <property type="entry name" value="Phage_int_SAM_3"/>
    <property type="match status" value="1"/>
</dbReference>
<comment type="caution">
    <text evidence="8">The sequence shown here is derived from an EMBL/GenBank/DDBJ whole genome shotgun (WGS) entry which is preliminary data.</text>
</comment>
<dbReference type="InterPro" id="IPR010998">
    <property type="entry name" value="Integrase_recombinase_N"/>
</dbReference>
<keyword evidence="9" id="KW-1185">Reference proteome</keyword>
<dbReference type="Gene3D" id="1.10.150.130">
    <property type="match status" value="1"/>
</dbReference>
<protein>
    <submittedName>
        <fullName evidence="8">Tyrosine-type recombinase/integrase</fullName>
    </submittedName>
</protein>
<dbReference type="Gene3D" id="1.10.443.10">
    <property type="entry name" value="Intergrase catalytic core"/>
    <property type="match status" value="1"/>
</dbReference>
<feature type="domain" description="Tyr recombinase" evidence="6">
    <location>
        <begin position="275"/>
        <end position="474"/>
    </location>
</feature>
<dbReference type="PROSITE" id="PS51900">
    <property type="entry name" value="CB"/>
    <property type="match status" value="1"/>
</dbReference>
<dbReference type="InterPro" id="IPR044068">
    <property type="entry name" value="CB"/>
</dbReference>
<keyword evidence="1" id="KW-0229">DNA integration</keyword>
<dbReference type="CDD" id="cd01189">
    <property type="entry name" value="INT_ICEBs1_C_like"/>
    <property type="match status" value="1"/>
</dbReference>
<dbReference type="SUPFAM" id="SSF56349">
    <property type="entry name" value="DNA breaking-rejoining enzymes"/>
    <property type="match status" value="1"/>
</dbReference>